<evidence type="ECO:0000313" key="2">
    <source>
        <dbReference type="RefSeq" id="XP_075096254.1"/>
    </source>
</evidence>
<organism evidence="1 2">
    <name type="scientific">Nicotiana tabacum</name>
    <name type="common">Common tobacco</name>
    <dbReference type="NCBI Taxonomy" id="4097"/>
    <lineage>
        <taxon>Eukaryota</taxon>
        <taxon>Viridiplantae</taxon>
        <taxon>Streptophyta</taxon>
        <taxon>Embryophyta</taxon>
        <taxon>Tracheophyta</taxon>
        <taxon>Spermatophyta</taxon>
        <taxon>Magnoliopsida</taxon>
        <taxon>eudicotyledons</taxon>
        <taxon>Gunneridae</taxon>
        <taxon>Pentapetalae</taxon>
        <taxon>asterids</taxon>
        <taxon>lamiids</taxon>
        <taxon>Solanales</taxon>
        <taxon>Solanaceae</taxon>
        <taxon>Nicotianoideae</taxon>
        <taxon>Nicotianeae</taxon>
        <taxon>Nicotiana</taxon>
    </lineage>
</organism>
<reference evidence="2" key="2">
    <citation type="submission" date="2025-08" db="UniProtKB">
        <authorList>
            <consortium name="RefSeq"/>
        </authorList>
    </citation>
    <scope>IDENTIFICATION</scope>
    <source>
        <tissue evidence="2">Leaf</tissue>
    </source>
</reference>
<proteinExistence type="predicted"/>
<dbReference type="RefSeq" id="XP_075096254.1">
    <property type="nucleotide sequence ID" value="XM_075240153.1"/>
</dbReference>
<reference evidence="1" key="1">
    <citation type="journal article" date="2014" name="Nat. Commun.">
        <title>The tobacco genome sequence and its comparison with those of tomato and potato.</title>
        <authorList>
            <person name="Sierro N."/>
            <person name="Battey J.N."/>
            <person name="Ouadi S."/>
            <person name="Bakaher N."/>
            <person name="Bovet L."/>
            <person name="Willig A."/>
            <person name="Goepfert S."/>
            <person name="Peitsch M.C."/>
            <person name="Ivanov N.V."/>
        </authorList>
    </citation>
    <scope>NUCLEOTIDE SEQUENCE [LARGE SCALE GENOMIC DNA]</scope>
</reference>
<keyword evidence="1" id="KW-1185">Reference proteome</keyword>
<accession>A0AC58TGA1</accession>
<dbReference type="Proteomes" id="UP000790787">
    <property type="component" value="Chromosome 20"/>
</dbReference>
<sequence length="396" mass="45367">MTGLLDSNRGNVNLPNGKTVPYVKEVTVLQTMIIYILGDLRIGKEKGGIYLLIPKGSNKNKMAQSISSCLVEGMQADFTTWHKRLGHVPVRVMKQLDFLRNKKCSDCELNNYTICPLARQTRKPFPLSSNRTEDIFYLIHVDIWGPHKVPTYNGNRYFLTLVDDHSKMIWIFLMELKSDIVVVLKPFLKMVYTQFGKNVKALRTDNGAEFFGHECRDCLTDNVIERVDKFSPQAITTVHMGYSESQKGYKLYDLRKRRFFVSRDVTFEEGIFPFQLGKDETQQTPMFLELKQRKEGSHPLHQQQPHMPEEGHDVVNQDIISVTEAAEEVHVAQLRRSNRDGCTKSSTGPVDKLRDSKQDVAKGYSQQEGMDYQETFSPVVKMVIVRAVIALASMHQ</sequence>
<name>A0AC58TGA1_TOBAC</name>
<protein>
    <submittedName>
        <fullName evidence="2">Uncharacterized protein LOC142174368</fullName>
    </submittedName>
</protein>
<gene>
    <name evidence="2" type="primary">LOC142174368</name>
</gene>
<evidence type="ECO:0000313" key="1">
    <source>
        <dbReference type="Proteomes" id="UP000790787"/>
    </source>
</evidence>